<evidence type="ECO:0000313" key="13">
    <source>
        <dbReference type="Proteomes" id="UP000030746"/>
    </source>
</evidence>
<keyword evidence="5" id="KW-0479">Metal-binding</keyword>
<accession>V4A0K9</accession>
<dbReference type="GeneID" id="20232844"/>
<keyword evidence="8" id="KW-0460">Magnesium</keyword>
<evidence type="ECO:0000256" key="10">
    <source>
        <dbReference type="SAM" id="Coils"/>
    </source>
</evidence>
<dbReference type="HOGENOM" id="CLU_010245_4_0_1"/>
<evidence type="ECO:0000256" key="6">
    <source>
        <dbReference type="ARBA" id="ARBA00022741"/>
    </source>
</evidence>
<evidence type="ECO:0000256" key="5">
    <source>
        <dbReference type="ARBA" id="ARBA00022723"/>
    </source>
</evidence>
<sequence length="617" mass="70541">MATLETLNFDNLALRSLPIDPSDENRPRQVAGACFSKVKPMPVENPKLVAVSSTAMGILDLPESEFERKEFAEYFSGNKLLPGCDPAAHCYCGHQFGYFSGQLGDGATMYLGEVVNQKKERWEIQFKGAGLTPYSRSADGRKVLRSSIREFLCSEAIHHLGIPTTRAGTCVTSDSRVVRDIFYDGHPIQERCTIILRIAPTFLRFGSFEIFKPVDSQTGRGGPSIGRKDILIQMLDYTVQTFYPQIWEEFSDDKMKMYIEMYKEIIKLTARLVADWQAVGWCHGVLNTDNMSIVGLTIDYGPYGFMDRYDPNFICNGSDDGGRYSYKNQPEICKWNCMKLGEAIQEAVPVDQTKPFLSLFDEEFSKCYKDKMRKKLGLLNKDLPEDQELVEALFSTMEETGSDFTNTFRCLSSLPLPQCEDYESKKAEILSYLVSQSCTIEELRKANRSTMDPRQMQMLMMLMQTNPDLLSILGRRFEAFEKELEKMEKLNELKDVTQEQKTSKDRELWEKWIKKYSDRLKLEAEGQDDILLTNQNRVKIMNQNNPRIILRNYIAQNAIDAAEKGDYSEIRRVLKLLETPYSGELDIREPSSSSNSCDINQSYDSKPPISALDLRVT</sequence>
<dbReference type="GO" id="GO:0005524">
    <property type="term" value="F:ATP binding"/>
    <property type="evidence" value="ECO:0007669"/>
    <property type="project" value="UniProtKB-KW"/>
</dbReference>
<feature type="coiled-coil region" evidence="10">
    <location>
        <begin position="470"/>
        <end position="507"/>
    </location>
</feature>
<evidence type="ECO:0000256" key="8">
    <source>
        <dbReference type="ARBA" id="ARBA00022842"/>
    </source>
</evidence>
<evidence type="ECO:0000256" key="7">
    <source>
        <dbReference type="ARBA" id="ARBA00022840"/>
    </source>
</evidence>
<keyword evidence="13" id="KW-1185">Reference proteome</keyword>
<dbReference type="RefSeq" id="XP_009062497.1">
    <property type="nucleotide sequence ID" value="XM_009064249.1"/>
</dbReference>
<proteinExistence type="inferred from homology"/>
<evidence type="ECO:0000256" key="11">
    <source>
        <dbReference type="SAM" id="MobiDB-lite"/>
    </source>
</evidence>
<dbReference type="NCBIfam" id="NF000658">
    <property type="entry name" value="PRK00029.1"/>
    <property type="match status" value="1"/>
</dbReference>
<evidence type="ECO:0000256" key="2">
    <source>
        <dbReference type="ARBA" id="ARBA00009747"/>
    </source>
</evidence>
<gene>
    <name evidence="12" type="ORF">LOTGIDRAFT_128503</name>
</gene>
<keyword evidence="4" id="KW-0548">Nucleotidyltransferase</keyword>
<organism evidence="12 13">
    <name type="scientific">Lottia gigantea</name>
    <name type="common">Giant owl limpet</name>
    <dbReference type="NCBI Taxonomy" id="225164"/>
    <lineage>
        <taxon>Eukaryota</taxon>
        <taxon>Metazoa</taxon>
        <taxon>Spiralia</taxon>
        <taxon>Lophotrochozoa</taxon>
        <taxon>Mollusca</taxon>
        <taxon>Gastropoda</taxon>
        <taxon>Patellogastropoda</taxon>
        <taxon>Lottioidea</taxon>
        <taxon>Lottiidae</taxon>
        <taxon>Lottia</taxon>
    </lineage>
</organism>
<dbReference type="KEGG" id="lgi:LOTGIDRAFT_128503"/>
<evidence type="ECO:0000256" key="9">
    <source>
        <dbReference type="ARBA" id="ARBA00031547"/>
    </source>
</evidence>
<name>V4A0K9_LOTGI</name>
<dbReference type="STRING" id="225164.V4A0K9"/>
<keyword evidence="3" id="KW-0808">Transferase</keyword>
<evidence type="ECO:0000313" key="12">
    <source>
        <dbReference type="EMBL" id="ESO86801.1"/>
    </source>
</evidence>
<evidence type="ECO:0000256" key="3">
    <source>
        <dbReference type="ARBA" id="ARBA00022679"/>
    </source>
</evidence>
<protein>
    <recommendedName>
        <fullName evidence="9">Selenoprotein O</fullName>
    </recommendedName>
</protein>
<keyword evidence="6" id="KW-0547">Nucleotide-binding</keyword>
<dbReference type="OrthoDB" id="10254721at2759"/>
<dbReference type="CTD" id="20232844"/>
<feature type="region of interest" description="Disordered" evidence="11">
    <location>
        <begin position="585"/>
        <end position="604"/>
    </location>
</feature>
<evidence type="ECO:0000256" key="4">
    <source>
        <dbReference type="ARBA" id="ARBA00022695"/>
    </source>
</evidence>
<comment type="similarity">
    <text evidence="2">Belongs to the SELO family.</text>
</comment>
<comment type="cofactor">
    <cofactor evidence="1">
        <name>Mg(2+)</name>
        <dbReference type="ChEBI" id="CHEBI:18420"/>
    </cofactor>
</comment>
<dbReference type="EMBL" id="KB202990">
    <property type="protein sequence ID" value="ESO86801.1"/>
    <property type="molecule type" value="Genomic_DNA"/>
</dbReference>
<evidence type="ECO:0000256" key="1">
    <source>
        <dbReference type="ARBA" id="ARBA00001946"/>
    </source>
</evidence>
<dbReference type="AlphaFoldDB" id="V4A0K9"/>
<dbReference type="OMA" id="LCVTXSS"/>
<dbReference type="Pfam" id="PF02696">
    <property type="entry name" value="SelO"/>
    <property type="match status" value="1"/>
</dbReference>
<reference evidence="12 13" key="1">
    <citation type="journal article" date="2013" name="Nature">
        <title>Insights into bilaterian evolution from three spiralian genomes.</title>
        <authorList>
            <person name="Simakov O."/>
            <person name="Marletaz F."/>
            <person name="Cho S.J."/>
            <person name="Edsinger-Gonzales E."/>
            <person name="Havlak P."/>
            <person name="Hellsten U."/>
            <person name="Kuo D.H."/>
            <person name="Larsson T."/>
            <person name="Lv J."/>
            <person name="Arendt D."/>
            <person name="Savage R."/>
            <person name="Osoegawa K."/>
            <person name="de Jong P."/>
            <person name="Grimwood J."/>
            <person name="Chapman J.A."/>
            <person name="Shapiro H."/>
            <person name="Aerts A."/>
            <person name="Otillar R.P."/>
            <person name="Terry A.Y."/>
            <person name="Boore J.L."/>
            <person name="Grigoriev I.V."/>
            <person name="Lindberg D.R."/>
            <person name="Seaver E.C."/>
            <person name="Weisblat D.A."/>
            <person name="Putnam N.H."/>
            <person name="Rokhsar D.S."/>
        </authorList>
    </citation>
    <scope>NUCLEOTIDE SEQUENCE [LARGE SCALE GENOMIC DNA]</scope>
</reference>
<dbReference type="GO" id="GO:0016779">
    <property type="term" value="F:nucleotidyltransferase activity"/>
    <property type="evidence" value="ECO:0007669"/>
    <property type="project" value="UniProtKB-KW"/>
</dbReference>
<dbReference type="PANTHER" id="PTHR12153">
    <property type="entry name" value="SELENOPROTEIN O"/>
    <property type="match status" value="1"/>
</dbReference>
<dbReference type="InterPro" id="IPR003846">
    <property type="entry name" value="SelO"/>
</dbReference>
<dbReference type="GO" id="GO:0046872">
    <property type="term" value="F:metal ion binding"/>
    <property type="evidence" value="ECO:0007669"/>
    <property type="project" value="UniProtKB-KW"/>
</dbReference>
<dbReference type="PANTHER" id="PTHR12153:SF15">
    <property type="entry name" value="PROTEIN ADENYLYLTRANSFERASE SELO, MITOCHONDRIAL"/>
    <property type="match status" value="1"/>
</dbReference>
<keyword evidence="7" id="KW-0067">ATP-binding</keyword>
<dbReference type="Proteomes" id="UP000030746">
    <property type="component" value="Unassembled WGS sequence"/>
</dbReference>
<dbReference type="HAMAP" id="MF_00692">
    <property type="entry name" value="SelO"/>
    <property type="match status" value="1"/>
</dbReference>
<keyword evidence="10" id="KW-0175">Coiled coil</keyword>